<gene>
    <name evidence="1" type="ORF">IC229_31480</name>
</gene>
<dbReference type="Proteomes" id="UP000598820">
    <property type="component" value="Unassembled WGS sequence"/>
</dbReference>
<dbReference type="EMBL" id="JACWZY010000047">
    <property type="protein sequence ID" value="MBD2705186.1"/>
    <property type="molecule type" value="Genomic_DNA"/>
</dbReference>
<dbReference type="RefSeq" id="WP_190892382.1">
    <property type="nucleotide sequence ID" value="NZ_JACWZY010000047.1"/>
</dbReference>
<keyword evidence="2" id="KW-1185">Reference proteome</keyword>
<protein>
    <submittedName>
        <fullName evidence="1">Uncharacterized protein</fullName>
    </submittedName>
</protein>
<organism evidence="1 2">
    <name type="scientific">Spirosoma profusum</name>
    <dbReference type="NCBI Taxonomy" id="2771354"/>
    <lineage>
        <taxon>Bacteria</taxon>
        <taxon>Pseudomonadati</taxon>
        <taxon>Bacteroidota</taxon>
        <taxon>Cytophagia</taxon>
        <taxon>Cytophagales</taxon>
        <taxon>Cytophagaceae</taxon>
        <taxon>Spirosoma</taxon>
    </lineage>
</organism>
<dbReference type="AlphaFoldDB" id="A0A927GA23"/>
<evidence type="ECO:0000313" key="2">
    <source>
        <dbReference type="Proteomes" id="UP000598820"/>
    </source>
</evidence>
<sequence>MLTPQSPNHRHDIRTRQKDHNLGCLVMLSGEPKAIEAPLTPQSIVGVVD</sequence>
<proteinExistence type="predicted"/>
<name>A0A927GA23_9BACT</name>
<accession>A0A927GA23</accession>
<evidence type="ECO:0000313" key="1">
    <source>
        <dbReference type="EMBL" id="MBD2705186.1"/>
    </source>
</evidence>
<reference evidence="1" key="1">
    <citation type="submission" date="2020-09" db="EMBL/GenBank/DDBJ databases">
        <authorList>
            <person name="Kim M.K."/>
        </authorList>
    </citation>
    <scope>NUCLEOTIDE SEQUENCE</scope>
    <source>
        <strain evidence="1">BT702</strain>
    </source>
</reference>
<comment type="caution">
    <text evidence="1">The sequence shown here is derived from an EMBL/GenBank/DDBJ whole genome shotgun (WGS) entry which is preliminary data.</text>
</comment>